<reference evidence="1 2" key="1">
    <citation type="journal article" date="2024" name="J Genomics">
        <title>Draft genome sequencing and assembly of Favolaschia claudopus CIRM-BRFM 2984 isolated from oak limbs.</title>
        <authorList>
            <person name="Navarro D."/>
            <person name="Drula E."/>
            <person name="Chaduli D."/>
            <person name="Cazenave R."/>
            <person name="Ahrendt S."/>
            <person name="Wang J."/>
            <person name="Lipzen A."/>
            <person name="Daum C."/>
            <person name="Barry K."/>
            <person name="Grigoriev I.V."/>
            <person name="Favel A."/>
            <person name="Rosso M.N."/>
            <person name="Martin F."/>
        </authorList>
    </citation>
    <scope>NUCLEOTIDE SEQUENCE [LARGE SCALE GENOMIC DNA]</scope>
    <source>
        <strain evidence="1 2">CIRM-BRFM 2984</strain>
    </source>
</reference>
<dbReference type="EMBL" id="JAWWNJ010000121">
    <property type="protein sequence ID" value="KAK6988614.1"/>
    <property type="molecule type" value="Genomic_DNA"/>
</dbReference>
<accession>A0AAV9ZQ31</accession>
<proteinExistence type="predicted"/>
<keyword evidence="2" id="KW-1185">Reference proteome</keyword>
<comment type="caution">
    <text evidence="1">The sequence shown here is derived from an EMBL/GenBank/DDBJ whole genome shotgun (WGS) entry which is preliminary data.</text>
</comment>
<feature type="non-terminal residue" evidence="1">
    <location>
        <position position="1"/>
    </location>
</feature>
<dbReference type="Proteomes" id="UP001362999">
    <property type="component" value="Unassembled WGS sequence"/>
</dbReference>
<evidence type="ECO:0008006" key="3">
    <source>
        <dbReference type="Google" id="ProtNLM"/>
    </source>
</evidence>
<gene>
    <name evidence="1" type="ORF">R3P38DRAFT_2399196</name>
</gene>
<name>A0AAV9ZQ31_9AGAR</name>
<feature type="non-terminal residue" evidence="1">
    <location>
        <position position="317"/>
    </location>
</feature>
<sequence length="317" mass="34245">PVPKPFSLLSNGWSDADKLALERYNWIPWSQKVKNQLGMASGAWRFLERDNPCPSFQVYPAHHRAWIDADMVVRSFLSEICATTERPYFEHCSSAAEIWETLLTRHTCRGPMGQIEALRSFLSVELSADPKSWAVPLTALRDLNSAIWASGTPDPDSFHLTGLLIALSRHNDVFVRGLIAQPDLTLASALRSVAALMAQPPATGTGGFAFAASSAGANSRPPPRKFAGRKEICSTPVCPKPDTHTWPYCTAPGGGMAGRPVIEAQTKAREDRQAQQTANANRHIKHNAAGAAYTTLAGVDYLLTPVPAPAPPTAPAS</sequence>
<evidence type="ECO:0000313" key="1">
    <source>
        <dbReference type="EMBL" id="KAK6988614.1"/>
    </source>
</evidence>
<evidence type="ECO:0000313" key="2">
    <source>
        <dbReference type="Proteomes" id="UP001362999"/>
    </source>
</evidence>
<organism evidence="1 2">
    <name type="scientific">Favolaschia claudopus</name>
    <dbReference type="NCBI Taxonomy" id="2862362"/>
    <lineage>
        <taxon>Eukaryota</taxon>
        <taxon>Fungi</taxon>
        <taxon>Dikarya</taxon>
        <taxon>Basidiomycota</taxon>
        <taxon>Agaricomycotina</taxon>
        <taxon>Agaricomycetes</taxon>
        <taxon>Agaricomycetidae</taxon>
        <taxon>Agaricales</taxon>
        <taxon>Marasmiineae</taxon>
        <taxon>Mycenaceae</taxon>
        <taxon>Favolaschia</taxon>
    </lineage>
</organism>
<protein>
    <recommendedName>
        <fullName evidence="3">Gag protein</fullName>
    </recommendedName>
</protein>
<dbReference type="AlphaFoldDB" id="A0AAV9ZQ31"/>